<keyword evidence="7" id="KW-0862">Zinc</keyword>
<evidence type="ECO:0000256" key="7">
    <source>
        <dbReference type="ARBA" id="ARBA00022833"/>
    </source>
</evidence>
<dbReference type="GO" id="GO:0005737">
    <property type="term" value="C:cytoplasm"/>
    <property type="evidence" value="ECO:0007669"/>
    <property type="project" value="TreeGrafter"/>
</dbReference>
<dbReference type="FunFam" id="3.40.140.10:FF:000039">
    <property type="entry name" value="tRNA-specific adenosine deaminase"/>
    <property type="match status" value="1"/>
</dbReference>
<proteinExistence type="inferred from homology"/>
<dbReference type="GO" id="GO:0005634">
    <property type="term" value="C:nucleus"/>
    <property type="evidence" value="ECO:0007669"/>
    <property type="project" value="TreeGrafter"/>
</dbReference>
<dbReference type="Proteomes" id="UP001212152">
    <property type="component" value="Unassembled WGS sequence"/>
</dbReference>
<evidence type="ECO:0000256" key="5">
    <source>
        <dbReference type="ARBA" id="ARBA00022723"/>
    </source>
</evidence>
<dbReference type="GO" id="GO:0008270">
    <property type="term" value="F:zinc ion binding"/>
    <property type="evidence" value="ECO:0007669"/>
    <property type="project" value="InterPro"/>
</dbReference>
<dbReference type="CDD" id="cd01285">
    <property type="entry name" value="nucleoside_deaminase"/>
    <property type="match status" value="1"/>
</dbReference>
<dbReference type="InterPro" id="IPR016192">
    <property type="entry name" value="APOBEC/CMP_deaminase_Zn-bd"/>
</dbReference>
<dbReference type="PANTHER" id="PTHR11079:SF149">
    <property type="entry name" value="TRNA-SPECIFIC ADENOSINE DEAMINASE 2"/>
    <property type="match status" value="1"/>
</dbReference>
<feature type="domain" description="CMP/dCMP-type deaminase" evidence="9">
    <location>
        <begin position="13"/>
        <end position="141"/>
    </location>
</feature>
<dbReference type="PROSITE" id="PS51747">
    <property type="entry name" value="CYT_DCMP_DEAMINASES_2"/>
    <property type="match status" value="1"/>
</dbReference>
<comment type="cofactor">
    <cofactor evidence="1">
        <name>Zn(2+)</name>
        <dbReference type="ChEBI" id="CHEBI:29105"/>
    </cofactor>
</comment>
<comment type="catalytic activity">
    <reaction evidence="8">
        <text>adenosine(34) in tRNA + H2O + H(+) = inosine(34) in tRNA + NH4(+)</text>
        <dbReference type="Rhea" id="RHEA:43168"/>
        <dbReference type="Rhea" id="RHEA-COMP:10373"/>
        <dbReference type="Rhea" id="RHEA-COMP:10374"/>
        <dbReference type="ChEBI" id="CHEBI:15377"/>
        <dbReference type="ChEBI" id="CHEBI:15378"/>
        <dbReference type="ChEBI" id="CHEBI:28938"/>
        <dbReference type="ChEBI" id="CHEBI:74411"/>
        <dbReference type="ChEBI" id="CHEBI:82852"/>
        <dbReference type="EC" id="3.5.4.33"/>
    </reaction>
</comment>
<dbReference type="InterPro" id="IPR002125">
    <property type="entry name" value="CMP_dCMP_dom"/>
</dbReference>
<dbReference type="Pfam" id="PF00383">
    <property type="entry name" value="dCMP_cyt_deam_1"/>
    <property type="match status" value="1"/>
</dbReference>
<evidence type="ECO:0000259" key="9">
    <source>
        <dbReference type="PROSITE" id="PS51747"/>
    </source>
</evidence>
<comment type="similarity">
    <text evidence="2">Belongs to the cytidine and deoxycytidylate deaminase family. ADAT2 subfamily.</text>
</comment>
<dbReference type="GO" id="GO:0002100">
    <property type="term" value="P:tRNA wobble adenosine to inosine editing"/>
    <property type="evidence" value="ECO:0007669"/>
    <property type="project" value="InterPro"/>
</dbReference>
<dbReference type="GO" id="GO:0052718">
    <property type="term" value="C:tRNA-specific adenosine-34 deaminase complex"/>
    <property type="evidence" value="ECO:0007669"/>
    <property type="project" value="UniProtKB-ARBA"/>
</dbReference>
<organism evidence="10 11">
    <name type="scientific">Geranomyces variabilis</name>
    <dbReference type="NCBI Taxonomy" id="109894"/>
    <lineage>
        <taxon>Eukaryota</taxon>
        <taxon>Fungi</taxon>
        <taxon>Fungi incertae sedis</taxon>
        <taxon>Chytridiomycota</taxon>
        <taxon>Chytridiomycota incertae sedis</taxon>
        <taxon>Chytridiomycetes</taxon>
        <taxon>Spizellomycetales</taxon>
        <taxon>Powellomycetaceae</taxon>
        <taxon>Geranomyces</taxon>
    </lineage>
</organism>
<dbReference type="PROSITE" id="PS00903">
    <property type="entry name" value="CYT_DCMP_DEAMINASES_1"/>
    <property type="match status" value="1"/>
</dbReference>
<evidence type="ECO:0000256" key="1">
    <source>
        <dbReference type="ARBA" id="ARBA00001947"/>
    </source>
</evidence>
<keyword evidence="11" id="KW-1185">Reference proteome</keyword>
<dbReference type="EMBL" id="JADGJQ010000021">
    <property type="protein sequence ID" value="KAJ3179398.1"/>
    <property type="molecule type" value="Genomic_DNA"/>
</dbReference>
<dbReference type="EC" id="3.5.4.33" evidence="3"/>
<dbReference type="GO" id="GO:0052717">
    <property type="term" value="F:tRNA-specific adenosine-34 deaminase activity"/>
    <property type="evidence" value="ECO:0007669"/>
    <property type="project" value="UniProtKB-EC"/>
</dbReference>
<evidence type="ECO:0000256" key="6">
    <source>
        <dbReference type="ARBA" id="ARBA00022801"/>
    </source>
</evidence>
<dbReference type="AlphaFoldDB" id="A0AAD5XN17"/>
<keyword evidence="4" id="KW-0819">tRNA processing</keyword>
<evidence type="ECO:0000256" key="2">
    <source>
        <dbReference type="ARBA" id="ARBA00010669"/>
    </source>
</evidence>
<dbReference type="PANTHER" id="PTHR11079">
    <property type="entry name" value="CYTOSINE DEAMINASE FAMILY MEMBER"/>
    <property type="match status" value="1"/>
</dbReference>
<evidence type="ECO:0000256" key="3">
    <source>
        <dbReference type="ARBA" id="ARBA00012740"/>
    </source>
</evidence>
<dbReference type="Gene3D" id="3.40.140.10">
    <property type="entry name" value="Cytidine Deaminase, domain 2"/>
    <property type="match status" value="1"/>
</dbReference>
<evidence type="ECO:0000256" key="8">
    <source>
        <dbReference type="ARBA" id="ARBA00048045"/>
    </source>
</evidence>
<keyword evidence="5" id="KW-0479">Metal-binding</keyword>
<evidence type="ECO:0000313" key="11">
    <source>
        <dbReference type="Proteomes" id="UP001212152"/>
    </source>
</evidence>
<dbReference type="SUPFAM" id="SSF53927">
    <property type="entry name" value="Cytidine deaminase-like"/>
    <property type="match status" value="1"/>
</dbReference>
<reference evidence="10" key="1">
    <citation type="submission" date="2020-05" db="EMBL/GenBank/DDBJ databases">
        <title>Phylogenomic resolution of chytrid fungi.</title>
        <authorList>
            <person name="Stajich J.E."/>
            <person name="Amses K."/>
            <person name="Simmons R."/>
            <person name="Seto K."/>
            <person name="Myers J."/>
            <person name="Bonds A."/>
            <person name="Quandt C.A."/>
            <person name="Barry K."/>
            <person name="Liu P."/>
            <person name="Grigoriev I."/>
            <person name="Longcore J.E."/>
            <person name="James T.Y."/>
        </authorList>
    </citation>
    <scope>NUCLEOTIDE SEQUENCE</scope>
    <source>
        <strain evidence="10">JEL0379</strain>
    </source>
</reference>
<evidence type="ECO:0000256" key="4">
    <source>
        <dbReference type="ARBA" id="ARBA00022694"/>
    </source>
</evidence>
<gene>
    <name evidence="10" type="primary">TAD2</name>
    <name evidence="10" type="ORF">HDU87_003008</name>
</gene>
<sequence length="184" mass="20445">MSQAAPEDMQTLTEHQAFMKAAFEQAQEAFDVGEVPVGCVMVLEGKIIGRGRNRTNETLDGTRHAEFFAIDQILAAGHSVNVFRSVDLYVTVEPCVMCAAALRQMRIRKVYYGCGNDKFGGCGSVFSIHEDPANQGTGYIAEGGIYREEAIMMLRRFYVRENDHAPEPKRKANRILKEDIAPAP</sequence>
<name>A0AAD5XN17_9FUNG</name>
<evidence type="ECO:0000313" key="10">
    <source>
        <dbReference type="EMBL" id="KAJ3179398.1"/>
    </source>
</evidence>
<comment type="caution">
    <text evidence="10">The sequence shown here is derived from an EMBL/GenBank/DDBJ whole genome shotgun (WGS) entry which is preliminary data.</text>
</comment>
<keyword evidence="6" id="KW-0378">Hydrolase</keyword>
<protein>
    <recommendedName>
        <fullName evidence="3">tRNA(adenine(34)) deaminase</fullName>
        <ecNumber evidence="3">3.5.4.33</ecNumber>
    </recommendedName>
</protein>
<dbReference type="InterPro" id="IPR016193">
    <property type="entry name" value="Cytidine_deaminase-like"/>
</dbReference>
<accession>A0AAD5XN17</accession>